<organism evidence="8 9">
    <name type="scientific">Nakamurella aerolata</name>
    <dbReference type="NCBI Taxonomy" id="1656892"/>
    <lineage>
        <taxon>Bacteria</taxon>
        <taxon>Bacillati</taxon>
        <taxon>Actinomycetota</taxon>
        <taxon>Actinomycetes</taxon>
        <taxon>Nakamurellales</taxon>
        <taxon>Nakamurellaceae</taxon>
        <taxon>Nakamurella</taxon>
    </lineage>
</organism>
<protein>
    <recommendedName>
        <fullName evidence="6">Ribosomal RNA small subunit methyltransferase G</fullName>
        <ecNumber evidence="6">2.1.1.-</ecNumber>
    </recommendedName>
    <alternativeName>
        <fullName evidence="6">16S rRNA 7-methylguanosine methyltransferase</fullName>
        <shortName evidence="6">16S rRNA m7G methyltransferase</shortName>
    </alternativeName>
</protein>
<keyword evidence="2 6" id="KW-0698">rRNA processing</keyword>
<dbReference type="Gene3D" id="3.40.50.150">
    <property type="entry name" value="Vaccinia Virus protein VP39"/>
    <property type="match status" value="1"/>
</dbReference>
<dbReference type="CDD" id="cd02440">
    <property type="entry name" value="AdoMet_MTases"/>
    <property type="match status" value="1"/>
</dbReference>
<evidence type="ECO:0000256" key="4">
    <source>
        <dbReference type="ARBA" id="ARBA00022679"/>
    </source>
</evidence>
<feature type="binding site" evidence="6">
    <location>
        <position position="64"/>
    </location>
    <ligand>
        <name>S-adenosyl-L-methionine</name>
        <dbReference type="ChEBI" id="CHEBI:59789"/>
    </ligand>
</feature>
<keyword evidence="4 6" id="KW-0808">Transferase</keyword>
<evidence type="ECO:0000256" key="5">
    <source>
        <dbReference type="ARBA" id="ARBA00022691"/>
    </source>
</evidence>
<comment type="caution">
    <text evidence="6">Lacks conserved residue(s) required for the propagation of feature annotation.</text>
</comment>
<dbReference type="NCBIfam" id="TIGR00138">
    <property type="entry name" value="rsmG_gidB"/>
    <property type="match status" value="1"/>
</dbReference>
<evidence type="ECO:0000256" key="3">
    <source>
        <dbReference type="ARBA" id="ARBA00022603"/>
    </source>
</evidence>
<evidence type="ECO:0000313" key="8">
    <source>
        <dbReference type="EMBL" id="NNG36885.1"/>
    </source>
</evidence>
<comment type="function">
    <text evidence="6">Specifically methylates the N7 position of a guanine in 16S rRNA.</text>
</comment>
<evidence type="ECO:0000256" key="1">
    <source>
        <dbReference type="ARBA" id="ARBA00022490"/>
    </source>
</evidence>
<proteinExistence type="inferred from homology"/>
<comment type="caution">
    <text evidence="8">The sequence shown here is derived from an EMBL/GenBank/DDBJ whole genome shotgun (WGS) entry which is preliminary data.</text>
</comment>
<keyword evidence="3 6" id="KW-0489">Methyltransferase</keyword>
<feature type="binding site" evidence="6">
    <location>
        <position position="59"/>
    </location>
    <ligand>
        <name>S-adenosyl-L-methionine</name>
        <dbReference type="ChEBI" id="CHEBI:59789"/>
    </ligand>
</feature>
<dbReference type="AlphaFoldDB" id="A0A849A8N0"/>
<comment type="subcellular location">
    <subcellularLocation>
        <location evidence="6">Cytoplasm</location>
    </subcellularLocation>
</comment>
<dbReference type="PANTHER" id="PTHR31760">
    <property type="entry name" value="S-ADENOSYL-L-METHIONINE-DEPENDENT METHYLTRANSFERASES SUPERFAMILY PROTEIN"/>
    <property type="match status" value="1"/>
</dbReference>
<feature type="compositionally biased region" description="Basic residues" evidence="7">
    <location>
        <begin position="217"/>
        <end position="227"/>
    </location>
</feature>
<sequence length="227" mass="23850">MFGDRLADARRYVALLADAGVQRGLIGPREASRLWSRHLLNCAVPAPLLPAGVSVADVGSGAGLPGIPLALARPDCTFYLVEPLLRRTVFLAEVVAELKLNNVRVLRGRAEDAVTGVLQATDGGADVATSRAVAPLGKLARWSVPLLRVGGTFLPMKGSSAADELQRDAAELVAAGLGPATVLPVGEGIVDPVTYLVRAELLRRAEATTKPQAKATGARRRRGGRKR</sequence>
<dbReference type="InterPro" id="IPR029063">
    <property type="entry name" value="SAM-dependent_MTases_sf"/>
</dbReference>
<dbReference type="Proteomes" id="UP000562984">
    <property type="component" value="Unassembled WGS sequence"/>
</dbReference>
<keyword evidence="5 6" id="KW-0949">S-adenosyl-L-methionine</keyword>
<comment type="similarity">
    <text evidence="6">Belongs to the methyltransferase superfamily. RNA methyltransferase RsmG family.</text>
</comment>
<evidence type="ECO:0000256" key="6">
    <source>
        <dbReference type="HAMAP-Rule" id="MF_00074"/>
    </source>
</evidence>
<dbReference type="GO" id="GO:0005829">
    <property type="term" value="C:cytosol"/>
    <property type="evidence" value="ECO:0007669"/>
    <property type="project" value="TreeGrafter"/>
</dbReference>
<evidence type="ECO:0000256" key="7">
    <source>
        <dbReference type="SAM" id="MobiDB-lite"/>
    </source>
</evidence>
<feature type="binding site" evidence="6">
    <location>
        <begin position="110"/>
        <end position="111"/>
    </location>
    <ligand>
        <name>S-adenosyl-L-methionine</name>
        <dbReference type="ChEBI" id="CHEBI:59789"/>
    </ligand>
</feature>
<reference evidence="8 9" key="1">
    <citation type="submission" date="2020-05" db="EMBL/GenBank/DDBJ databases">
        <title>Nakamurella sp. DB0629 isolated from air conditioner.</title>
        <authorList>
            <person name="Kim D.H."/>
            <person name="Kim D.-U."/>
        </authorList>
    </citation>
    <scope>NUCLEOTIDE SEQUENCE [LARGE SCALE GENOMIC DNA]</scope>
    <source>
        <strain evidence="8 9">DB0629</strain>
    </source>
</reference>
<dbReference type="HAMAP" id="MF_00074">
    <property type="entry name" value="16SrRNA_methyltr_G"/>
    <property type="match status" value="1"/>
</dbReference>
<keyword evidence="1 6" id="KW-0963">Cytoplasm</keyword>
<dbReference type="EMBL" id="JABEND010000008">
    <property type="protein sequence ID" value="NNG36885.1"/>
    <property type="molecule type" value="Genomic_DNA"/>
</dbReference>
<dbReference type="EC" id="2.1.1.-" evidence="6"/>
<dbReference type="InterPro" id="IPR003682">
    <property type="entry name" value="rRNA_ssu_MeTfrase_G"/>
</dbReference>
<feature type="region of interest" description="Disordered" evidence="7">
    <location>
        <begin position="207"/>
        <end position="227"/>
    </location>
</feature>
<accession>A0A849A8N0</accession>
<evidence type="ECO:0000256" key="2">
    <source>
        <dbReference type="ARBA" id="ARBA00022552"/>
    </source>
</evidence>
<dbReference type="PANTHER" id="PTHR31760:SF0">
    <property type="entry name" value="S-ADENOSYL-L-METHIONINE-DEPENDENT METHYLTRANSFERASES SUPERFAMILY PROTEIN"/>
    <property type="match status" value="1"/>
</dbReference>
<dbReference type="GO" id="GO:0070043">
    <property type="term" value="F:rRNA (guanine-N7-)-methyltransferase activity"/>
    <property type="evidence" value="ECO:0007669"/>
    <property type="project" value="UniProtKB-UniRule"/>
</dbReference>
<evidence type="ECO:0000313" key="9">
    <source>
        <dbReference type="Proteomes" id="UP000562984"/>
    </source>
</evidence>
<gene>
    <name evidence="6 8" type="primary">rsmG</name>
    <name evidence="8" type="ORF">HKD39_14430</name>
</gene>
<dbReference type="Pfam" id="PF02527">
    <property type="entry name" value="GidB"/>
    <property type="match status" value="1"/>
</dbReference>
<name>A0A849A8N0_9ACTN</name>
<feature type="binding site" evidence="6">
    <location>
        <position position="131"/>
    </location>
    <ligand>
        <name>S-adenosyl-L-methionine</name>
        <dbReference type="ChEBI" id="CHEBI:59789"/>
    </ligand>
</feature>
<keyword evidence="9" id="KW-1185">Reference proteome</keyword>
<dbReference type="SUPFAM" id="SSF53335">
    <property type="entry name" value="S-adenosyl-L-methionine-dependent methyltransferases"/>
    <property type="match status" value="1"/>
</dbReference>